<dbReference type="AlphaFoldDB" id="A0A8S4MZZ6"/>
<keyword evidence="10" id="KW-0418">Kinase</keyword>
<dbReference type="GO" id="GO:0004674">
    <property type="term" value="F:protein serine/threonine kinase activity"/>
    <property type="evidence" value="ECO:0007669"/>
    <property type="project" value="UniProtKB-KW"/>
</dbReference>
<dbReference type="GO" id="GO:0005741">
    <property type="term" value="C:mitochondrial outer membrane"/>
    <property type="evidence" value="ECO:0007669"/>
    <property type="project" value="UniProtKB-SubCell"/>
</dbReference>
<dbReference type="Pfam" id="PF00069">
    <property type="entry name" value="Pkinase"/>
    <property type="match status" value="1"/>
</dbReference>
<keyword evidence="12" id="KW-0472">Membrane</keyword>
<dbReference type="SMART" id="SM00220">
    <property type="entry name" value="S_TKc"/>
    <property type="match status" value="1"/>
</dbReference>
<dbReference type="InterPro" id="IPR011009">
    <property type="entry name" value="Kinase-like_dom_sf"/>
</dbReference>
<keyword evidence="15" id="KW-0809">Transit peptide</keyword>
<comment type="caution">
    <text evidence="21">The sequence shown here is derived from an EMBL/GenBank/DDBJ whole genome shotgun (WGS) entry which is preliminary data.</text>
</comment>
<evidence type="ECO:0000313" key="22">
    <source>
        <dbReference type="Proteomes" id="UP000749559"/>
    </source>
</evidence>
<feature type="compositionally biased region" description="Polar residues" evidence="19">
    <location>
        <begin position="219"/>
        <end position="232"/>
    </location>
</feature>
<evidence type="ECO:0000256" key="9">
    <source>
        <dbReference type="ARBA" id="ARBA00022741"/>
    </source>
</evidence>
<proteinExistence type="predicted"/>
<evidence type="ECO:0000256" key="1">
    <source>
        <dbReference type="ARBA" id="ARBA00001946"/>
    </source>
</evidence>
<evidence type="ECO:0000256" key="11">
    <source>
        <dbReference type="ARBA" id="ARBA00022787"/>
    </source>
</evidence>
<evidence type="ECO:0000313" key="21">
    <source>
        <dbReference type="EMBL" id="CAH1774548.1"/>
    </source>
</evidence>
<dbReference type="GO" id="GO:0005829">
    <property type="term" value="C:cytosol"/>
    <property type="evidence" value="ECO:0007669"/>
    <property type="project" value="UniProtKB-SubCell"/>
</dbReference>
<feature type="domain" description="Protein kinase" evidence="20">
    <location>
        <begin position="157"/>
        <end position="576"/>
    </location>
</feature>
<dbReference type="PROSITE" id="PS50011">
    <property type="entry name" value="PROTEIN_KINASE_DOM"/>
    <property type="match status" value="1"/>
</dbReference>
<keyword evidence="7" id="KW-0808">Transferase</keyword>
<dbReference type="EMBL" id="CAIIXF020000001">
    <property type="protein sequence ID" value="CAH1774548.1"/>
    <property type="molecule type" value="Genomic_DNA"/>
</dbReference>
<evidence type="ECO:0000256" key="7">
    <source>
        <dbReference type="ARBA" id="ARBA00022679"/>
    </source>
</evidence>
<dbReference type="InterPro" id="IPR008271">
    <property type="entry name" value="Ser/Thr_kinase_AS"/>
</dbReference>
<keyword evidence="11" id="KW-1000">Mitochondrion outer membrane</keyword>
<evidence type="ECO:0000256" key="6">
    <source>
        <dbReference type="ARBA" id="ARBA00022527"/>
    </source>
</evidence>
<comment type="catalytic activity">
    <reaction evidence="17">
        <text>L-threonyl-[protein] + ATP = O-phospho-L-threonyl-[protein] + ADP + H(+)</text>
        <dbReference type="Rhea" id="RHEA:46608"/>
        <dbReference type="Rhea" id="RHEA-COMP:11060"/>
        <dbReference type="Rhea" id="RHEA-COMP:11605"/>
        <dbReference type="ChEBI" id="CHEBI:15378"/>
        <dbReference type="ChEBI" id="CHEBI:30013"/>
        <dbReference type="ChEBI" id="CHEBI:30616"/>
        <dbReference type="ChEBI" id="CHEBI:61977"/>
        <dbReference type="ChEBI" id="CHEBI:456216"/>
        <dbReference type="EC" id="2.7.11.1"/>
    </reaction>
</comment>
<evidence type="ECO:0000256" key="13">
    <source>
        <dbReference type="ARBA" id="ARBA00022840"/>
    </source>
</evidence>
<name>A0A8S4MZZ6_OWEFU</name>
<feature type="region of interest" description="Disordered" evidence="19">
    <location>
        <begin position="212"/>
        <end position="242"/>
    </location>
</feature>
<accession>A0A8S4MZZ6</accession>
<dbReference type="PROSITE" id="PS00108">
    <property type="entry name" value="PROTEIN_KINASE_ST"/>
    <property type="match status" value="1"/>
</dbReference>
<dbReference type="InterPro" id="IPR000719">
    <property type="entry name" value="Prot_kinase_dom"/>
</dbReference>
<dbReference type="OrthoDB" id="1405469at2759"/>
<evidence type="ECO:0000256" key="12">
    <source>
        <dbReference type="ARBA" id="ARBA00022792"/>
    </source>
</evidence>
<dbReference type="PANTHER" id="PTHR22972:SF7">
    <property type="entry name" value="SERINE_THREONINE-PROTEIN KINASE PINK1, MITOCHONDRIAL"/>
    <property type="match status" value="1"/>
</dbReference>
<evidence type="ECO:0000256" key="14">
    <source>
        <dbReference type="ARBA" id="ARBA00022842"/>
    </source>
</evidence>
<evidence type="ECO:0000256" key="18">
    <source>
        <dbReference type="ARBA" id="ARBA00048679"/>
    </source>
</evidence>
<evidence type="ECO:0000256" key="4">
    <source>
        <dbReference type="ARBA" id="ARBA00004572"/>
    </source>
</evidence>
<dbReference type="PANTHER" id="PTHR22972">
    <property type="entry name" value="SERINE/THREONINE PROTEIN KINASE"/>
    <property type="match status" value="1"/>
</dbReference>
<keyword evidence="8" id="KW-0479">Metal-binding</keyword>
<organism evidence="21 22">
    <name type="scientific">Owenia fusiformis</name>
    <name type="common">Polychaete worm</name>
    <dbReference type="NCBI Taxonomy" id="6347"/>
    <lineage>
        <taxon>Eukaryota</taxon>
        <taxon>Metazoa</taxon>
        <taxon>Spiralia</taxon>
        <taxon>Lophotrochozoa</taxon>
        <taxon>Annelida</taxon>
        <taxon>Polychaeta</taxon>
        <taxon>Sedentaria</taxon>
        <taxon>Canalipalpata</taxon>
        <taxon>Sabellida</taxon>
        <taxon>Oweniida</taxon>
        <taxon>Oweniidae</taxon>
        <taxon>Owenia</taxon>
    </lineage>
</organism>
<keyword evidence="12" id="KW-0999">Mitochondrion inner membrane</keyword>
<sequence>MVLKLVQFWAQPAVNDGSIFALFSKLIQNGRKVIQKNVQNRIAKKRQTGHSENQTVAPTQTSRYFNVQPKRVTWFSKLAATRTTGVSFAGNVGRYMAPNAGRLSLYAFVGVGFASKSGLLDCDNRGDVICDQIKELFKPVSAEGWKNDCCVSGLDDIDIGSMIAKGSNAAVYEARLRTECDQMNDMKCDMNPDKDVIGLNCIQEIFMDIDADTSDGEDTSSNADTVTGTIEGSDTSSDSNDDSFVILDDEESCHSDSTLSSINDDSPLEMTPDMTPEFDLAIKMVWNMHVPSNPALIMRVMENEALPAKMSSAFEDLEMWENGNRVKKKRLPPHPSIVDMQSVFVADVPELDGAMVEFPAVLPQHLNPYGCGRNKTMFSVMKRYPYTLREYLASKELDSQSAMLILCQLVEGLVHLGQHGVAHRDIKTDNILVETEPGGLKNRVVLSDFGCASMDQLNGLLIPYNTDNIAKEGNPALMAPEIANAVPGRDSWLDYRKSDLWALGTLVYELLGERNPFYCQGVSAGLDSRRYTEDDLPQLPENTPRIFRKLVQLMLIKDPSKRLSPQVLGNILHILLWGPPHWDWSTKPECLPNDFDIIGWLMILSAEVICKRIGQRSSKLGSCESQESTTIDVEYEQKHLFLSRLCFRELKQSFNVLAMLGDN</sequence>
<comment type="catalytic activity">
    <reaction evidence="18">
        <text>L-seryl-[protein] + ATP = O-phospho-L-seryl-[protein] + ADP + H(+)</text>
        <dbReference type="Rhea" id="RHEA:17989"/>
        <dbReference type="Rhea" id="RHEA-COMP:9863"/>
        <dbReference type="Rhea" id="RHEA-COMP:11604"/>
        <dbReference type="ChEBI" id="CHEBI:15378"/>
        <dbReference type="ChEBI" id="CHEBI:29999"/>
        <dbReference type="ChEBI" id="CHEBI:30616"/>
        <dbReference type="ChEBI" id="CHEBI:83421"/>
        <dbReference type="ChEBI" id="CHEBI:456216"/>
        <dbReference type="EC" id="2.7.11.1"/>
    </reaction>
</comment>
<dbReference type="GO" id="GO:0000422">
    <property type="term" value="P:autophagy of mitochondrion"/>
    <property type="evidence" value="ECO:0007669"/>
    <property type="project" value="TreeGrafter"/>
</dbReference>
<dbReference type="Proteomes" id="UP000749559">
    <property type="component" value="Unassembled WGS sequence"/>
</dbReference>
<dbReference type="Gene3D" id="1.10.510.10">
    <property type="entry name" value="Transferase(Phosphotransferase) domain 1"/>
    <property type="match status" value="1"/>
</dbReference>
<evidence type="ECO:0000256" key="8">
    <source>
        <dbReference type="ARBA" id="ARBA00022723"/>
    </source>
</evidence>
<comment type="subcellular location">
    <subcellularLocation>
        <location evidence="3">Cytoplasm</location>
        <location evidence="3">Cytosol</location>
    </subcellularLocation>
    <subcellularLocation>
        <location evidence="2">Mitochondrion inner membrane</location>
        <topology evidence="2">Single-pass membrane protein</topology>
    </subcellularLocation>
    <subcellularLocation>
        <location evidence="4">Mitochondrion outer membrane</location>
        <topology evidence="4">Single-pass membrane protein</topology>
    </subcellularLocation>
</comment>
<keyword evidence="9" id="KW-0547">Nucleotide-binding</keyword>
<dbReference type="SUPFAM" id="SSF56112">
    <property type="entry name" value="Protein kinase-like (PK-like)"/>
    <property type="match status" value="1"/>
</dbReference>
<keyword evidence="6" id="KW-0723">Serine/threonine-protein kinase</keyword>
<dbReference type="GO" id="GO:0005743">
    <property type="term" value="C:mitochondrial inner membrane"/>
    <property type="evidence" value="ECO:0007669"/>
    <property type="project" value="UniProtKB-SubCell"/>
</dbReference>
<keyword evidence="13" id="KW-0067">ATP-binding</keyword>
<evidence type="ECO:0000256" key="19">
    <source>
        <dbReference type="SAM" id="MobiDB-lite"/>
    </source>
</evidence>
<evidence type="ECO:0000256" key="10">
    <source>
        <dbReference type="ARBA" id="ARBA00022777"/>
    </source>
</evidence>
<dbReference type="GO" id="GO:0046872">
    <property type="term" value="F:metal ion binding"/>
    <property type="evidence" value="ECO:0007669"/>
    <property type="project" value="UniProtKB-KW"/>
</dbReference>
<evidence type="ECO:0000256" key="2">
    <source>
        <dbReference type="ARBA" id="ARBA00004434"/>
    </source>
</evidence>
<evidence type="ECO:0000256" key="15">
    <source>
        <dbReference type="ARBA" id="ARBA00022946"/>
    </source>
</evidence>
<dbReference type="EC" id="2.7.11.1" evidence="5"/>
<evidence type="ECO:0000256" key="17">
    <source>
        <dbReference type="ARBA" id="ARBA00047899"/>
    </source>
</evidence>
<comment type="cofactor">
    <cofactor evidence="1">
        <name>Mg(2+)</name>
        <dbReference type="ChEBI" id="CHEBI:18420"/>
    </cofactor>
</comment>
<gene>
    <name evidence="21" type="ORF">OFUS_LOCUS1983</name>
</gene>
<keyword evidence="16" id="KW-0496">Mitochondrion</keyword>
<reference evidence="21" key="1">
    <citation type="submission" date="2022-03" db="EMBL/GenBank/DDBJ databases">
        <authorList>
            <person name="Martin C."/>
        </authorList>
    </citation>
    <scope>NUCLEOTIDE SEQUENCE</scope>
</reference>
<keyword evidence="22" id="KW-1185">Reference proteome</keyword>
<keyword evidence="14" id="KW-0460">Magnesium</keyword>
<protein>
    <recommendedName>
        <fullName evidence="5">non-specific serine/threonine protein kinase</fullName>
        <ecNumber evidence="5">2.7.11.1</ecNumber>
    </recommendedName>
</protein>
<evidence type="ECO:0000256" key="3">
    <source>
        <dbReference type="ARBA" id="ARBA00004514"/>
    </source>
</evidence>
<evidence type="ECO:0000256" key="16">
    <source>
        <dbReference type="ARBA" id="ARBA00023128"/>
    </source>
</evidence>
<dbReference type="GO" id="GO:0090141">
    <property type="term" value="P:positive regulation of mitochondrial fission"/>
    <property type="evidence" value="ECO:0007669"/>
    <property type="project" value="TreeGrafter"/>
</dbReference>
<evidence type="ECO:0000259" key="20">
    <source>
        <dbReference type="PROSITE" id="PS50011"/>
    </source>
</evidence>
<evidence type="ECO:0000256" key="5">
    <source>
        <dbReference type="ARBA" id="ARBA00012513"/>
    </source>
</evidence>
<dbReference type="GO" id="GO:0042981">
    <property type="term" value="P:regulation of apoptotic process"/>
    <property type="evidence" value="ECO:0007669"/>
    <property type="project" value="TreeGrafter"/>
</dbReference>
<dbReference type="InterPro" id="IPR051511">
    <property type="entry name" value="MitoQC_Scaffold_Kinases"/>
</dbReference>
<dbReference type="GO" id="GO:0005524">
    <property type="term" value="F:ATP binding"/>
    <property type="evidence" value="ECO:0007669"/>
    <property type="project" value="UniProtKB-KW"/>
</dbReference>